<name>A0AB94IXL2_9BACT</name>
<reference evidence="2 3" key="2">
    <citation type="submission" date="2010-03" db="EMBL/GenBank/DDBJ databases">
        <authorList>
            <person name="Pajon A."/>
        </authorList>
    </citation>
    <scope>NUCLEOTIDE SEQUENCE [LARGE SCALE GENOMIC DNA]</scope>
    <source>
        <strain evidence="2 3">SGP1</strain>
    </source>
</reference>
<keyword evidence="1" id="KW-0812">Transmembrane</keyword>
<gene>
    <name evidence="2" type="ORF">SY1_14750</name>
</gene>
<evidence type="ECO:0000313" key="3">
    <source>
        <dbReference type="Proteomes" id="UP000008957"/>
    </source>
</evidence>
<feature type="transmembrane region" description="Helical" evidence="1">
    <location>
        <begin position="15"/>
        <end position="33"/>
    </location>
</feature>
<keyword evidence="3" id="KW-1185">Reference proteome</keyword>
<keyword evidence="1" id="KW-1133">Transmembrane helix</keyword>
<dbReference type="KEGG" id="sbr:SY1_14750"/>
<dbReference type="EMBL" id="FP929056">
    <property type="protein sequence ID" value="CBL28506.1"/>
    <property type="molecule type" value="Genomic_DNA"/>
</dbReference>
<organism evidence="2 3">
    <name type="scientific">Fretibacterium fastidiosum</name>
    <dbReference type="NCBI Taxonomy" id="651822"/>
    <lineage>
        <taxon>Bacteria</taxon>
        <taxon>Thermotogati</taxon>
        <taxon>Synergistota</taxon>
        <taxon>Synergistia</taxon>
        <taxon>Synergistales</taxon>
        <taxon>Aminobacteriaceae</taxon>
        <taxon>Fretibacterium</taxon>
    </lineage>
</organism>
<proteinExistence type="predicted"/>
<feature type="transmembrane region" description="Helical" evidence="1">
    <location>
        <begin position="39"/>
        <end position="57"/>
    </location>
</feature>
<dbReference type="Proteomes" id="UP000008957">
    <property type="component" value="Chromosome"/>
</dbReference>
<evidence type="ECO:0000256" key="1">
    <source>
        <dbReference type="SAM" id="Phobius"/>
    </source>
</evidence>
<dbReference type="AlphaFoldDB" id="A0AB94IXL2"/>
<evidence type="ECO:0000313" key="2">
    <source>
        <dbReference type="EMBL" id="CBL28506.1"/>
    </source>
</evidence>
<sequence length="134" mass="14987">MNVIKRALDRCEVEFLLLGMMVVSPMADSLLTATGWGEILLQSFFVAICLLFIYKVVVSKSPNWAWAAWGSFCCLIVPVALFGYFAGPGQKDSHVKIVYSLLNVLFIAIVLLRTCFRLEDLKRAENASSHDSEH</sequence>
<keyword evidence="1" id="KW-0472">Membrane</keyword>
<feature type="transmembrane region" description="Helical" evidence="1">
    <location>
        <begin position="97"/>
        <end position="116"/>
    </location>
</feature>
<dbReference type="RefSeq" id="WP_015556653.1">
    <property type="nucleotide sequence ID" value="NC_021038.1"/>
</dbReference>
<reference evidence="3" key="1">
    <citation type="submission" date="2010-03" db="EMBL/GenBank/DDBJ databases">
        <title>The genome sequence of Synergistetes sp. SGP1.</title>
        <authorList>
            <consortium name="metaHIT consortium -- http://www.metahit.eu/"/>
            <person name="Pajon A."/>
            <person name="Turner K."/>
            <person name="Parkhill J."/>
            <person name="Wade W."/>
            <person name="Vartoukian S."/>
        </authorList>
    </citation>
    <scope>NUCLEOTIDE SEQUENCE [LARGE SCALE GENOMIC DNA]</scope>
    <source>
        <strain evidence="3">SGP1</strain>
    </source>
</reference>
<accession>A0AB94IXL2</accession>
<protein>
    <submittedName>
        <fullName evidence="2">Uncharacterized protein</fullName>
    </submittedName>
</protein>
<feature type="transmembrane region" description="Helical" evidence="1">
    <location>
        <begin position="64"/>
        <end position="85"/>
    </location>
</feature>